<evidence type="ECO:0000313" key="2">
    <source>
        <dbReference type="Proteomes" id="UP000775213"/>
    </source>
</evidence>
<dbReference type="EMBL" id="JAGFBR010000017">
    <property type="protein sequence ID" value="KAH0451256.1"/>
    <property type="molecule type" value="Genomic_DNA"/>
</dbReference>
<comment type="caution">
    <text evidence="1">The sequence shown here is derived from an EMBL/GenBank/DDBJ whole genome shotgun (WGS) entry which is preliminary data.</text>
</comment>
<proteinExistence type="predicted"/>
<name>A0AAV7G4F5_DENCH</name>
<organism evidence="1 2">
    <name type="scientific">Dendrobium chrysotoxum</name>
    <name type="common">Orchid</name>
    <dbReference type="NCBI Taxonomy" id="161865"/>
    <lineage>
        <taxon>Eukaryota</taxon>
        <taxon>Viridiplantae</taxon>
        <taxon>Streptophyta</taxon>
        <taxon>Embryophyta</taxon>
        <taxon>Tracheophyta</taxon>
        <taxon>Spermatophyta</taxon>
        <taxon>Magnoliopsida</taxon>
        <taxon>Liliopsida</taxon>
        <taxon>Asparagales</taxon>
        <taxon>Orchidaceae</taxon>
        <taxon>Epidendroideae</taxon>
        <taxon>Malaxideae</taxon>
        <taxon>Dendrobiinae</taxon>
        <taxon>Dendrobium</taxon>
    </lineage>
</organism>
<evidence type="ECO:0000313" key="1">
    <source>
        <dbReference type="EMBL" id="KAH0451256.1"/>
    </source>
</evidence>
<dbReference type="Proteomes" id="UP000775213">
    <property type="component" value="Unassembled WGS sequence"/>
</dbReference>
<gene>
    <name evidence="1" type="ORF">IEQ34_018555</name>
</gene>
<keyword evidence="2" id="KW-1185">Reference proteome</keyword>
<reference evidence="1 2" key="1">
    <citation type="journal article" date="2021" name="Hortic Res">
        <title>Chromosome-scale assembly of the Dendrobium chrysotoxum genome enhances the understanding of orchid evolution.</title>
        <authorList>
            <person name="Zhang Y."/>
            <person name="Zhang G.Q."/>
            <person name="Zhang D."/>
            <person name="Liu X.D."/>
            <person name="Xu X.Y."/>
            <person name="Sun W.H."/>
            <person name="Yu X."/>
            <person name="Zhu X."/>
            <person name="Wang Z.W."/>
            <person name="Zhao X."/>
            <person name="Zhong W.Y."/>
            <person name="Chen H."/>
            <person name="Yin W.L."/>
            <person name="Huang T."/>
            <person name="Niu S.C."/>
            <person name="Liu Z.J."/>
        </authorList>
    </citation>
    <scope>NUCLEOTIDE SEQUENCE [LARGE SCALE GENOMIC DNA]</scope>
    <source>
        <strain evidence="1">Lindl</strain>
    </source>
</reference>
<sequence length="85" mass="9767">MSAVTVGIKRRVLSAMDERFSSNDFVIAHRRFEFAMAFPFIWWRVRDSGVFERRMGGQNTCVEDSDDGSFAKVGVFHEAAFRVEV</sequence>
<dbReference type="AlphaFoldDB" id="A0AAV7G4F5"/>
<protein>
    <submittedName>
        <fullName evidence="1">Uncharacterized protein</fullName>
    </submittedName>
</protein>
<accession>A0AAV7G4F5</accession>